<proteinExistence type="predicted"/>
<name>A0AAD5TII6_9FUNG</name>
<protein>
    <submittedName>
        <fullName evidence="2">Uncharacterized protein</fullName>
    </submittedName>
</protein>
<organism evidence="2 3">
    <name type="scientific">Geranomyces variabilis</name>
    <dbReference type="NCBI Taxonomy" id="109894"/>
    <lineage>
        <taxon>Eukaryota</taxon>
        <taxon>Fungi</taxon>
        <taxon>Fungi incertae sedis</taxon>
        <taxon>Chytridiomycota</taxon>
        <taxon>Chytridiomycota incertae sedis</taxon>
        <taxon>Chytridiomycetes</taxon>
        <taxon>Spizellomycetales</taxon>
        <taxon>Powellomycetaceae</taxon>
        <taxon>Geranomyces</taxon>
    </lineage>
</organism>
<comment type="caution">
    <text evidence="2">The sequence shown here is derived from an EMBL/GenBank/DDBJ whole genome shotgun (WGS) entry which is preliminary data.</text>
</comment>
<feature type="compositionally biased region" description="Polar residues" evidence="1">
    <location>
        <begin position="92"/>
        <end position="111"/>
    </location>
</feature>
<sequence>MSFPVVLGVGGGSSGGGAPSQSAIMMDWAPTAAAAQLRNPLDGPSGFAAVAAAAAVGNASPPALPAPPSRRVAAATQPALGSGADHDVSVVAQGSNSNGAPSDAQQRQQHLQPSWLERRAPVLNSSQQDGDGAASAAAAAVPDFYFDLYPRPIPTPVYELELALSTLAADLSQTPQAEAFCKWLLSQVRSAVQSPSSEALGWSRGTYNVRTIGSHAYALAHPESSLDLEIYKLDQRAPHKTLDEVGQMLRASSHACSTFDQSVTLVRCDALEYLELTTRFNDLKVRLFVNHPTAWKDAYWIDQCLAQRAPFLQTVCIVFAHFCHTRGAFGLEKGGFNMYNIVSLVERLCRQNNMHIFRQGPQAAASFVFLLLLDHLAHGFRGTHSTLVYGTARYHPQALSPDITDPTVPQARKSVVNWRNLVTEFMSSVAVIKSRQTGAMRHTKREGDPRLAILKGIIEVDSKIVSSRQSFAQRWTASLRDSQTGLVGNHPLNLDALTSPENRHTRPRPAGVRIVDPRDPLSGGVVDLTNDVPYTPTHPNALSPVQAARLAVQAVAGAGASSHSADKYRYRHKERQAPSSYWDRYLRPRPPLPMNKPVVSTTNMKARPTRKERKRAARTEVYVIDSSSESDDAPAASNSSPAAPLSPKTVPASLNRPAGMAPISGELLDLFSSAVSFR</sequence>
<dbReference type="Proteomes" id="UP001212152">
    <property type="component" value="Unassembled WGS sequence"/>
</dbReference>
<reference evidence="2" key="1">
    <citation type="submission" date="2020-05" db="EMBL/GenBank/DDBJ databases">
        <title>Phylogenomic resolution of chytrid fungi.</title>
        <authorList>
            <person name="Stajich J.E."/>
            <person name="Amses K."/>
            <person name="Simmons R."/>
            <person name="Seto K."/>
            <person name="Myers J."/>
            <person name="Bonds A."/>
            <person name="Quandt C.A."/>
            <person name="Barry K."/>
            <person name="Liu P."/>
            <person name="Grigoriev I."/>
            <person name="Longcore J.E."/>
            <person name="James T.Y."/>
        </authorList>
    </citation>
    <scope>NUCLEOTIDE SEQUENCE</scope>
    <source>
        <strain evidence="2">JEL0379</strain>
    </source>
</reference>
<dbReference type="EMBL" id="JADGJQ010000035">
    <property type="protein sequence ID" value="KAJ3177103.1"/>
    <property type="molecule type" value="Genomic_DNA"/>
</dbReference>
<accession>A0AAD5TII6</accession>
<feature type="compositionally biased region" description="Low complexity" evidence="1">
    <location>
        <begin position="633"/>
        <end position="647"/>
    </location>
</feature>
<evidence type="ECO:0000313" key="2">
    <source>
        <dbReference type="EMBL" id="KAJ3177103.1"/>
    </source>
</evidence>
<feature type="compositionally biased region" description="Basic residues" evidence="1">
    <location>
        <begin position="607"/>
        <end position="616"/>
    </location>
</feature>
<dbReference type="AlphaFoldDB" id="A0AAD5TII6"/>
<gene>
    <name evidence="2" type="ORF">HDU87_004595</name>
</gene>
<feature type="region of interest" description="Disordered" evidence="1">
    <location>
        <begin position="493"/>
        <end position="518"/>
    </location>
</feature>
<keyword evidence="3" id="KW-1185">Reference proteome</keyword>
<evidence type="ECO:0000256" key="1">
    <source>
        <dbReference type="SAM" id="MobiDB-lite"/>
    </source>
</evidence>
<evidence type="ECO:0000313" key="3">
    <source>
        <dbReference type="Proteomes" id="UP001212152"/>
    </source>
</evidence>
<feature type="region of interest" description="Disordered" evidence="1">
    <location>
        <begin position="581"/>
        <end position="659"/>
    </location>
</feature>
<feature type="region of interest" description="Disordered" evidence="1">
    <location>
        <begin position="62"/>
        <end position="111"/>
    </location>
</feature>